<dbReference type="KEGG" id="top:TOPB45_0349"/>
<gene>
    <name evidence="1" type="ordered locus">TOPB45_0349</name>
</gene>
<dbReference type="Pfam" id="PF13692">
    <property type="entry name" value="Glyco_trans_1_4"/>
    <property type="match status" value="1"/>
</dbReference>
<dbReference type="PATRIC" id="fig|795359.3.peg.353"/>
<name>F8C3K6_THEGP</name>
<keyword evidence="1" id="KW-0808">Transferase</keyword>
<keyword evidence="2" id="KW-1185">Reference proteome</keyword>
<dbReference type="STRING" id="795359.TOPB45_0349"/>
<dbReference type="Proteomes" id="UP000006583">
    <property type="component" value="Chromosome"/>
</dbReference>
<dbReference type="SUPFAM" id="SSF53756">
    <property type="entry name" value="UDP-Glycosyltransferase/glycogen phosphorylase"/>
    <property type="match status" value="1"/>
</dbReference>
<organism evidence="1 2">
    <name type="scientific">Thermodesulfobacterium geofontis (strain OPF15)</name>
    <dbReference type="NCBI Taxonomy" id="795359"/>
    <lineage>
        <taxon>Bacteria</taxon>
        <taxon>Pseudomonadati</taxon>
        <taxon>Thermodesulfobacteriota</taxon>
        <taxon>Thermodesulfobacteria</taxon>
        <taxon>Thermodesulfobacteriales</taxon>
        <taxon>Thermodesulfobacteriaceae</taxon>
        <taxon>Thermodesulfobacterium</taxon>
    </lineage>
</organism>
<dbReference type="OrthoDB" id="9807209at2"/>
<dbReference type="RefSeq" id="WP_013909155.1">
    <property type="nucleotide sequence ID" value="NC_015682.1"/>
</dbReference>
<dbReference type="EMBL" id="CP002829">
    <property type="protein sequence ID" value="AEH22455.1"/>
    <property type="molecule type" value="Genomic_DNA"/>
</dbReference>
<dbReference type="AlphaFoldDB" id="F8C3K6"/>
<protein>
    <submittedName>
        <fullName evidence="1">Glycosyl transferase group 1</fullName>
    </submittedName>
</protein>
<reference evidence="1 2" key="1">
    <citation type="journal article" date="2013" name="Genome Announc.">
        <title>Complete genome sequence of the hyperthermophilic sulfate-reducing bacterium Thermodesulfobacterium geofontis OPF15T.</title>
        <authorList>
            <person name="Elkins J.G."/>
            <person name="Hamilton-Brehm S.D."/>
            <person name="Lucas S."/>
            <person name="Han J."/>
            <person name="Lapidus A."/>
            <person name="Cheng J.F."/>
            <person name="Goodwin L.A."/>
            <person name="Pitluck S."/>
            <person name="Peters L."/>
            <person name="Mikhailova N."/>
            <person name="Davenport K.W."/>
            <person name="Detter J.C."/>
            <person name="Han C.S."/>
            <person name="Tapia R."/>
            <person name="Land M.L."/>
            <person name="Hauser L."/>
            <person name="Kyrpides N.C."/>
            <person name="Ivanova N.N."/>
            <person name="Pagani I."/>
            <person name="Bruce D."/>
            <person name="Woyke T."/>
            <person name="Cottingham R.W."/>
        </authorList>
    </citation>
    <scope>NUCLEOTIDE SEQUENCE [LARGE SCALE GENOMIC DNA]</scope>
    <source>
        <strain evidence="1 2">OPF15</strain>
    </source>
</reference>
<proteinExistence type="predicted"/>
<dbReference type="Gene3D" id="3.40.50.2000">
    <property type="entry name" value="Glycogen Phosphorylase B"/>
    <property type="match status" value="2"/>
</dbReference>
<dbReference type="HOGENOM" id="CLU_028014_4_1_0"/>
<dbReference type="GO" id="GO:0016740">
    <property type="term" value="F:transferase activity"/>
    <property type="evidence" value="ECO:0007669"/>
    <property type="project" value="UniProtKB-KW"/>
</dbReference>
<evidence type="ECO:0000313" key="2">
    <source>
        <dbReference type="Proteomes" id="UP000006583"/>
    </source>
</evidence>
<evidence type="ECO:0000313" key="1">
    <source>
        <dbReference type="EMBL" id="AEH22455.1"/>
    </source>
</evidence>
<accession>F8C3K6</accession>
<dbReference type="eggNOG" id="COG0438">
    <property type="taxonomic scope" value="Bacteria"/>
</dbReference>
<sequence length="420" mass="49821">MKPKLLFLAPQNPYPPIDGGKISIYYPVKYLSKFFEIFFITPVKQIDKKVNRAIKHFENMGVKYFPVVKNTDDKIIDLLKNVFNKIPFKWYKYYSDEIYKLCVKLMIKENINYNFTSAPHMALYAVKLKKFNPNLKIYLREHNIEFSLVEQFVNLTKNPVYKLIGIWQLKKSRFLEQKYWELFDKIFFISDHDYETAKRLRPDLVSKFYVLYDGFEINKTCEGNEYSKAFIIPTNITTIQNQISVKWFIEKIWIPSFDYIKQNNLVLSITSGSERKWKKILGIHNLEQFNIRFLGFIENIDEELCKHKYVISPTIMGSGLRLKILHGMALGKVVFATGYDVKTVKVFKDMDNIVEFNNSIEFIKKIKIIEENPTLFNTLSKNAVKTIQKYFNWNYYAKIIFKISLEENYESAPSWQTLST</sequence>